<dbReference type="Pfam" id="PF08615">
    <property type="entry name" value="RNase_H2_suC"/>
    <property type="match status" value="1"/>
</dbReference>
<dbReference type="CDD" id="cd09271">
    <property type="entry name" value="RNase_H2-C"/>
    <property type="match status" value="1"/>
</dbReference>
<keyword evidence="1" id="KW-0540">Nuclease</keyword>
<dbReference type="PANTHER" id="PTHR47204">
    <property type="entry name" value="OS02G0168900 PROTEIN"/>
    <property type="match status" value="1"/>
</dbReference>
<evidence type="ECO:0000313" key="1">
    <source>
        <dbReference type="EMBL" id="KHJ36353.1"/>
    </source>
</evidence>
<dbReference type="Proteomes" id="UP000030854">
    <property type="component" value="Unassembled WGS sequence"/>
</dbReference>
<organism evidence="1 2">
    <name type="scientific">Uncinula necator</name>
    <name type="common">Grape powdery mildew</name>
    <dbReference type="NCBI Taxonomy" id="52586"/>
    <lineage>
        <taxon>Eukaryota</taxon>
        <taxon>Fungi</taxon>
        <taxon>Dikarya</taxon>
        <taxon>Ascomycota</taxon>
        <taxon>Pezizomycotina</taxon>
        <taxon>Leotiomycetes</taxon>
        <taxon>Erysiphales</taxon>
        <taxon>Erysiphaceae</taxon>
        <taxon>Erysiphe</taxon>
    </lineage>
</organism>
<gene>
    <name evidence="1" type="ORF">EV44_g3058</name>
</gene>
<name>A0A0B1PDP3_UNCNE</name>
<dbReference type="AlphaFoldDB" id="A0A0B1PDP3"/>
<keyword evidence="1" id="KW-0269">Exonuclease</keyword>
<reference evidence="1 2" key="1">
    <citation type="journal article" date="2014" name="BMC Genomics">
        <title>Adaptive genomic structural variation in the grape powdery mildew pathogen, Erysiphe necator.</title>
        <authorList>
            <person name="Jones L."/>
            <person name="Riaz S."/>
            <person name="Morales-Cruz A."/>
            <person name="Amrine K.C."/>
            <person name="McGuire B."/>
            <person name="Gubler W.D."/>
            <person name="Walker M.A."/>
            <person name="Cantu D."/>
        </authorList>
    </citation>
    <scope>NUCLEOTIDE SEQUENCE [LARGE SCALE GENOMIC DNA]</scope>
    <source>
        <strain evidence="2">c</strain>
    </source>
</reference>
<proteinExistence type="predicted"/>
<dbReference type="PANTHER" id="PTHR47204:SF1">
    <property type="entry name" value="RIBONUCLEASE H2 SUBUNIT C"/>
    <property type="match status" value="1"/>
</dbReference>
<comment type="caution">
    <text evidence="1">The sequence shown here is derived from an EMBL/GenBank/DDBJ whole genome shotgun (WGS) entry which is preliminary data.</text>
</comment>
<dbReference type="HOGENOM" id="CLU_097632_0_0_1"/>
<dbReference type="GO" id="GO:0032299">
    <property type="term" value="C:ribonuclease H2 complex"/>
    <property type="evidence" value="ECO:0007669"/>
    <property type="project" value="InterPro"/>
</dbReference>
<dbReference type="EMBL" id="JNVN01000058">
    <property type="protein sequence ID" value="KHJ36353.1"/>
    <property type="molecule type" value="Genomic_DNA"/>
</dbReference>
<evidence type="ECO:0000313" key="2">
    <source>
        <dbReference type="Proteomes" id="UP000030854"/>
    </source>
</evidence>
<accession>A0A0B1PDP3</accession>
<dbReference type="STRING" id="52586.A0A0B1PDP3"/>
<dbReference type="GO" id="GO:0004527">
    <property type="term" value="F:exonuclease activity"/>
    <property type="evidence" value="ECO:0007669"/>
    <property type="project" value="UniProtKB-KW"/>
</dbReference>
<protein>
    <submittedName>
        <fullName evidence="1">Putative rna exonuclease 4</fullName>
    </submittedName>
</protein>
<dbReference type="OMA" id="GFAESMH"/>
<dbReference type="GO" id="GO:0006401">
    <property type="term" value="P:RNA catabolic process"/>
    <property type="evidence" value="ECO:0007669"/>
    <property type="project" value="InterPro"/>
</dbReference>
<sequence length="166" mass="19256">MFAIKKGNTEKRNYTVNILPCRINYNGPISTSKRYWNPSDLPDGQKVAFFRGKKLCGKHLRMPRTYQKVVLSKTDQIMPRLSKNTVENVTCNEKEQNLDEESDPIVHFVEEQSEFDSIVIWGHESLPDETVDPFARGIQEWIDFSALLHSYEDQTNDSERNLSVQC</sequence>
<keyword evidence="1" id="KW-0378">Hydrolase</keyword>
<dbReference type="InterPro" id="IPR013924">
    <property type="entry name" value="RNase_H2_suC"/>
</dbReference>
<dbReference type="Gene3D" id="2.40.128.680">
    <property type="match status" value="1"/>
</dbReference>
<keyword evidence="2" id="KW-1185">Reference proteome</keyword>